<dbReference type="OrthoDB" id="1939479at2759"/>
<feature type="non-terminal residue" evidence="1">
    <location>
        <position position="1"/>
    </location>
</feature>
<name>E9G152_DAPPU</name>
<protein>
    <submittedName>
        <fullName evidence="1">Uncharacterized protein</fullName>
    </submittedName>
</protein>
<dbReference type="EMBL" id="GL732529">
    <property type="protein sequence ID" value="EFX86697.1"/>
    <property type="molecule type" value="Genomic_DNA"/>
</dbReference>
<dbReference type="HOGENOM" id="CLU_673655_0_0_1"/>
<dbReference type="AlphaFoldDB" id="E9G152"/>
<gene>
    <name evidence="1" type="ORF">DAPPUDRAFT_97734</name>
</gene>
<evidence type="ECO:0000313" key="2">
    <source>
        <dbReference type="Proteomes" id="UP000000305"/>
    </source>
</evidence>
<dbReference type="KEGG" id="dpx:DAPPUDRAFT_97734"/>
<dbReference type="Proteomes" id="UP000000305">
    <property type="component" value="Unassembled WGS sequence"/>
</dbReference>
<sequence>MLGKFKNFFSNWFATGDQIQGQKRGRDLSPDERSPDLAVQTLNDAPSTKKLKLMSGVPHDTENHIQSMAYSSQKTKKDLEPKETNMYKFFKGSNLQTSTPIGSPIPVDAQLLKEIPCGNQNQKDLKSGTQKNKMELNQPLSSTGPVEAGSSLSQLERLMVDRLGSTALSVKPKAKAFHKSESTPTFTFTPMATTITTTSSKKNEFSSSIHSKIPFKQNTQDFTKRVSNGGVQKNNYRPLMQKLYGSPKQHKALKSSILNNHSHSLAIQNCVRMDEKLSYKALLSQFTTKVPSGRFSLTSLVSTSSCQNSSAILQEKIGSNEAKSIQAQLKASNIVIDLVNESNLFQKTPIASPINRSPVKSAVRINSLEEALAQSPQYDCRFISEIKSRFNKKERDRQRLRDEETIRCK</sequence>
<evidence type="ECO:0000313" key="1">
    <source>
        <dbReference type="EMBL" id="EFX86697.1"/>
    </source>
</evidence>
<keyword evidence="2" id="KW-1185">Reference proteome</keyword>
<dbReference type="InParanoid" id="E9G152"/>
<proteinExistence type="predicted"/>
<organism evidence="1 2">
    <name type="scientific">Daphnia pulex</name>
    <name type="common">Water flea</name>
    <dbReference type="NCBI Taxonomy" id="6669"/>
    <lineage>
        <taxon>Eukaryota</taxon>
        <taxon>Metazoa</taxon>
        <taxon>Ecdysozoa</taxon>
        <taxon>Arthropoda</taxon>
        <taxon>Crustacea</taxon>
        <taxon>Branchiopoda</taxon>
        <taxon>Diplostraca</taxon>
        <taxon>Cladocera</taxon>
        <taxon>Anomopoda</taxon>
        <taxon>Daphniidae</taxon>
        <taxon>Daphnia</taxon>
    </lineage>
</organism>
<accession>E9G152</accession>
<reference evidence="1 2" key="1">
    <citation type="journal article" date="2011" name="Science">
        <title>The ecoresponsive genome of Daphnia pulex.</title>
        <authorList>
            <person name="Colbourne J.K."/>
            <person name="Pfrender M.E."/>
            <person name="Gilbert D."/>
            <person name="Thomas W.K."/>
            <person name="Tucker A."/>
            <person name="Oakley T.H."/>
            <person name="Tokishita S."/>
            <person name="Aerts A."/>
            <person name="Arnold G.J."/>
            <person name="Basu M.K."/>
            <person name="Bauer D.J."/>
            <person name="Caceres C.E."/>
            <person name="Carmel L."/>
            <person name="Casola C."/>
            <person name="Choi J.H."/>
            <person name="Detter J.C."/>
            <person name="Dong Q."/>
            <person name="Dusheyko S."/>
            <person name="Eads B.D."/>
            <person name="Frohlich T."/>
            <person name="Geiler-Samerotte K.A."/>
            <person name="Gerlach D."/>
            <person name="Hatcher P."/>
            <person name="Jogdeo S."/>
            <person name="Krijgsveld J."/>
            <person name="Kriventseva E.V."/>
            <person name="Kultz D."/>
            <person name="Laforsch C."/>
            <person name="Lindquist E."/>
            <person name="Lopez J."/>
            <person name="Manak J.R."/>
            <person name="Muller J."/>
            <person name="Pangilinan J."/>
            <person name="Patwardhan R.P."/>
            <person name="Pitluck S."/>
            <person name="Pritham E.J."/>
            <person name="Rechtsteiner A."/>
            <person name="Rho M."/>
            <person name="Rogozin I.B."/>
            <person name="Sakarya O."/>
            <person name="Salamov A."/>
            <person name="Schaack S."/>
            <person name="Shapiro H."/>
            <person name="Shiga Y."/>
            <person name="Skalitzky C."/>
            <person name="Smith Z."/>
            <person name="Souvorov A."/>
            <person name="Sung W."/>
            <person name="Tang Z."/>
            <person name="Tsuchiya D."/>
            <person name="Tu H."/>
            <person name="Vos H."/>
            <person name="Wang M."/>
            <person name="Wolf Y.I."/>
            <person name="Yamagata H."/>
            <person name="Yamada T."/>
            <person name="Ye Y."/>
            <person name="Shaw J.R."/>
            <person name="Andrews J."/>
            <person name="Crease T.J."/>
            <person name="Tang H."/>
            <person name="Lucas S.M."/>
            <person name="Robertson H.M."/>
            <person name="Bork P."/>
            <person name="Koonin E.V."/>
            <person name="Zdobnov E.M."/>
            <person name="Grigoriev I.V."/>
            <person name="Lynch M."/>
            <person name="Boore J.L."/>
        </authorList>
    </citation>
    <scope>NUCLEOTIDE SEQUENCE [LARGE SCALE GENOMIC DNA]</scope>
</reference>